<reference evidence="2" key="1">
    <citation type="submission" date="2016-04" db="EMBL/GenBank/DDBJ databases">
        <authorList>
            <person name="Evans L.H."/>
            <person name="Alamgir A."/>
            <person name="Owens N."/>
            <person name="Weber N.D."/>
            <person name="Virtaneva K."/>
            <person name="Barbian K."/>
            <person name="Babar A."/>
            <person name="Rosenke K."/>
        </authorList>
    </citation>
    <scope>NUCLEOTIDE SEQUENCE [LARGE SCALE GENOMIC DNA]</scope>
    <source>
        <strain evidence="2">CBS 101.48</strain>
    </source>
</reference>
<name>A0A163KAX5_ABSGL</name>
<protein>
    <submittedName>
        <fullName evidence="2">Uncharacterized protein</fullName>
    </submittedName>
</protein>
<evidence type="ECO:0000313" key="3">
    <source>
        <dbReference type="Proteomes" id="UP000078561"/>
    </source>
</evidence>
<feature type="compositionally biased region" description="Pro residues" evidence="1">
    <location>
        <begin position="27"/>
        <end position="38"/>
    </location>
</feature>
<dbReference type="Proteomes" id="UP000078561">
    <property type="component" value="Unassembled WGS sequence"/>
</dbReference>
<dbReference type="InParanoid" id="A0A163KAX5"/>
<dbReference type="EMBL" id="LT555008">
    <property type="protein sequence ID" value="SAM09436.1"/>
    <property type="molecule type" value="Genomic_DNA"/>
</dbReference>
<accession>A0A163KAX5</accession>
<evidence type="ECO:0000256" key="1">
    <source>
        <dbReference type="SAM" id="MobiDB-lite"/>
    </source>
</evidence>
<proteinExistence type="predicted"/>
<dbReference type="AlphaFoldDB" id="A0A163KAX5"/>
<dbReference type="OrthoDB" id="10604776at2759"/>
<keyword evidence="3" id="KW-1185">Reference proteome</keyword>
<feature type="region of interest" description="Disordered" evidence="1">
    <location>
        <begin position="19"/>
        <end position="41"/>
    </location>
</feature>
<sequence length="266" mass="29966">MYNQWLNNVLSKLDQKCSTVTTEESDPPFPDSCSPPPSLSERSLTAQTCLSHQSKVDPNQSLGSKIPGQPEHISSHQAVNKDLLQKGLTIMQLAIIEPQEQTSAALYEIALNKFICAQQGKMISVNPVKLGVDTPSRKNPLWSSQLTTQQQIPSPSDKEHQGVYEKTIWSQLLSVLLELSTLIMMVIHKTPLPGILSTMLLLCYRQLLFLETKYHIINFAVKQLGCLLYWIFDLCQHYNLPRYVAQIVYIIAMTIVHTGKTCLETE</sequence>
<evidence type="ECO:0000313" key="2">
    <source>
        <dbReference type="EMBL" id="SAM09436.1"/>
    </source>
</evidence>
<organism evidence="2">
    <name type="scientific">Absidia glauca</name>
    <name type="common">Pin mould</name>
    <dbReference type="NCBI Taxonomy" id="4829"/>
    <lineage>
        <taxon>Eukaryota</taxon>
        <taxon>Fungi</taxon>
        <taxon>Fungi incertae sedis</taxon>
        <taxon>Mucoromycota</taxon>
        <taxon>Mucoromycotina</taxon>
        <taxon>Mucoromycetes</taxon>
        <taxon>Mucorales</taxon>
        <taxon>Cunninghamellaceae</taxon>
        <taxon>Absidia</taxon>
    </lineage>
</organism>
<gene>
    <name evidence="2" type="primary">ABSGL_15112.1 scaffold 15162</name>
</gene>